<evidence type="ECO:0000313" key="7">
    <source>
        <dbReference type="EMBL" id="SKA77897.1"/>
    </source>
</evidence>
<dbReference type="AlphaFoldDB" id="A0A1T4WL71"/>
<keyword evidence="2" id="KW-0731">Sigma factor</keyword>
<evidence type="ECO:0000259" key="6">
    <source>
        <dbReference type="Pfam" id="PF04545"/>
    </source>
</evidence>
<organism evidence="7 8">
    <name type="scientific">Gemmiger formicilis</name>
    <dbReference type="NCBI Taxonomy" id="745368"/>
    <lineage>
        <taxon>Bacteria</taxon>
        <taxon>Bacillati</taxon>
        <taxon>Bacillota</taxon>
        <taxon>Clostridia</taxon>
        <taxon>Eubacteriales</taxon>
        <taxon>Gemmiger</taxon>
    </lineage>
</organism>
<dbReference type="SUPFAM" id="SSF88659">
    <property type="entry name" value="Sigma3 and sigma4 domains of RNA polymerase sigma factors"/>
    <property type="match status" value="1"/>
</dbReference>
<dbReference type="NCBIfam" id="TIGR02937">
    <property type="entry name" value="sigma70-ECF"/>
    <property type="match status" value="1"/>
</dbReference>
<dbReference type="GO" id="GO:0016987">
    <property type="term" value="F:sigma factor activity"/>
    <property type="evidence" value="ECO:0007669"/>
    <property type="project" value="UniProtKB-KW"/>
</dbReference>
<dbReference type="SUPFAM" id="SSF88946">
    <property type="entry name" value="Sigma2 domain of RNA polymerase sigma factors"/>
    <property type="match status" value="1"/>
</dbReference>
<evidence type="ECO:0000256" key="2">
    <source>
        <dbReference type="ARBA" id="ARBA00023082"/>
    </source>
</evidence>
<dbReference type="InterPro" id="IPR007630">
    <property type="entry name" value="RNA_pol_sigma70_r4"/>
</dbReference>
<accession>A0A1T4WL71</accession>
<dbReference type="PRINTS" id="PR00046">
    <property type="entry name" value="SIGMA70FCT"/>
</dbReference>
<keyword evidence="8" id="KW-1185">Reference proteome</keyword>
<keyword evidence="1" id="KW-0805">Transcription regulation</keyword>
<dbReference type="Pfam" id="PF04545">
    <property type="entry name" value="Sigma70_r4"/>
    <property type="match status" value="1"/>
</dbReference>
<dbReference type="GO" id="GO:0003677">
    <property type="term" value="F:DNA binding"/>
    <property type="evidence" value="ECO:0007669"/>
    <property type="project" value="UniProtKB-KW"/>
</dbReference>
<gene>
    <name evidence="7" type="ORF">SAMN02745178_00715</name>
</gene>
<dbReference type="GeneID" id="93337202"/>
<dbReference type="OrthoDB" id="1853557at2"/>
<evidence type="ECO:0000259" key="5">
    <source>
        <dbReference type="Pfam" id="PF04542"/>
    </source>
</evidence>
<dbReference type="InterPro" id="IPR013325">
    <property type="entry name" value="RNA_pol_sigma_r2"/>
</dbReference>
<dbReference type="PANTHER" id="PTHR30385">
    <property type="entry name" value="SIGMA FACTOR F FLAGELLAR"/>
    <property type="match status" value="1"/>
</dbReference>
<dbReference type="RefSeq" id="WP_078783716.1">
    <property type="nucleotide sequence ID" value="NZ_FUYF01000003.1"/>
</dbReference>
<protein>
    <submittedName>
        <fullName evidence="7">RNA polymerase sigma factor, sigma-70 family</fullName>
    </submittedName>
</protein>
<dbReference type="Gene3D" id="1.10.1740.10">
    <property type="match status" value="1"/>
</dbReference>
<evidence type="ECO:0000313" key="8">
    <source>
        <dbReference type="Proteomes" id="UP000190286"/>
    </source>
</evidence>
<dbReference type="InterPro" id="IPR007627">
    <property type="entry name" value="RNA_pol_sigma70_r2"/>
</dbReference>
<evidence type="ECO:0000256" key="1">
    <source>
        <dbReference type="ARBA" id="ARBA00023015"/>
    </source>
</evidence>
<dbReference type="GO" id="GO:0006352">
    <property type="term" value="P:DNA-templated transcription initiation"/>
    <property type="evidence" value="ECO:0007669"/>
    <property type="project" value="InterPro"/>
</dbReference>
<dbReference type="Proteomes" id="UP000190286">
    <property type="component" value="Unassembled WGS sequence"/>
</dbReference>
<dbReference type="Pfam" id="PF04542">
    <property type="entry name" value="Sigma70_r2"/>
    <property type="match status" value="1"/>
</dbReference>
<dbReference type="CDD" id="cd06171">
    <property type="entry name" value="Sigma70_r4"/>
    <property type="match status" value="1"/>
</dbReference>
<feature type="domain" description="RNA polymerase sigma-70 region 2" evidence="5">
    <location>
        <begin position="54"/>
        <end position="96"/>
    </location>
</feature>
<name>A0A1T4WL71_9FIRM</name>
<sequence>MSAAEQQATYAALATLAAAGNSYALGQLRETNRGLIRSMFWKWYPHHKDLADQHGVTADDFEQEGFFAVKYAAQTYDPAAGAFSTWLAQAMQRQIQLALSNGHRRKFVDEDGKTHTTSADPLNHCFSLDLPIDSENADGPTLGEVQPDPAAEQAFTAAEERISSAQTRAVLVDALDRCGTIESAVMRHRFFDGLSMAATGEKMGITPAQVRTIETRALRKLRSDPKLRRWHDRELENRAWHGVGYLTWRETGSSVQERVTERLETIELNKIAAKREKTLKNEHLREGV</sequence>
<reference evidence="7 8" key="1">
    <citation type="submission" date="2017-02" db="EMBL/GenBank/DDBJ databases">
        <authorList>
            <person name="Peterson S.W."/>
        </authorList>
    </citation>
    <scope>NUCLEOTIDE SEQUENCE [LARGE SCALE GENOMIC DNA]</scope>
    <source>
        <strain evidence="7 8">ATCC 27749</strain>
    </source>
</reference>
<dbReference type="InterPro" id="IPR013324">
    <property type="entry name" value="RNA_pol_sigma_r3/r4-like"/>
</dbReference>
<dbReference type="EMBL" id="FUYF01000003">
    <property type="protein sequence ID" value="SKA77897.1"/>
    <property type="molecule type" value="Genomic_DNA"/>
</dbReference>
<evidence type="ECO:0000256" key="3">
    <source>
        <dbReference type="ARBA" id="ARBA00023125"/>
    </source>
</evidence>
<feature type="domain" description="RNA polymerase sigma-70 region 4" evidence="6">
    <location>
        <begin position="181"/>
        <end position="222"/>
    </location>
</feature>
<evidence type="ECO:0000256" key="4">
    <source>
        <dbReference type="ARBA" id="ARBA00023163"/>
    </source>
</evidence>
<proteinExistence type="predicted"/>
<keyword evidence="4" id="KW-0804">Transcription</keyword>
<dbReference type="STRING" id="745368.SAMN02745178_00715"/>
<dbReference type="InterPro" id="IPR000943">
    <property type="entry name" value="RNA_pol_sigma70"/>
</dbReference>
<keyword evidence="3" id="KW-0238">DNA-binding</keyword>
<dbReference type="Gene3D" id="1.20.140.160">
    <property type="match status" value="1"/>
</dbReference>
<dbReference type="InterPro" id="IPR014284">
    <property type="entry name" value="RNA_pol_sigma-70_dom"/>
</dbReference>